<name>A0A3N5BDU0_9BACI</name>
<comment type="subcellular location">
    <subcellularLocation>
        <location evidence="1">Cell membrane</location>
        <topology evidence="1">Multi-pass membrane protein</topology>
    </subcellularLocation>
</comment>
<dbReference type="InterPro" id="IPR023090">
    <property type="entry name" value="UPF0702_alpha/beta_dom_sf"/>
</dbReference>
<dbReference type="AlphaFoldDB" id="A0A3N5BDU0"/>
<organism evidence="8 9">
    <name type="scientific">Aquisalibacillus elongatus</name>
    <dbReference type="NCBI Taxonomy" id="485577"/>
    <lineage>
        <taxon>Bacteria</taxon>
        <taxon>Bacillati</taxon>
        <taxon>Bacillota</taxon>
        <taxon>Bacilli</taxon>
        <taxon>Bacillales</taxon>
        <taxon>Bacillaceae</taxon>
        <taxon>Aquisalibacillus</taxon>
    </lineage>
</organism>
<evidence type="ECO:0000313" key="9">
    <source>
        <dbReference type="Proteomes" id="UP000276443"/>
    </source>
</evidence>
<feature type="domain" description="YetF C-terminal" evidence="7">
    <location>
        <begin position="78"/>
        <end position="208"/>
    </location>
</feature>
<protein>
    <submittedName>
        <fullName evidence="8">Uncharacterized membrane protein YcaP (DUF421 family)</fullName>
    </submittedName>
</protein>
<gene>
    <name evidence="8" type="ORF">EDC24_0749</name>
</gene>
<dbReference type="RefSeq" id="WP_124219829.1">
    <property type="nucleotide sequence ID" value="NZ_RKRF01000007.1"/>
</dbReference>
<evidence type="ECO:0000256" key="3">
    <source>
        <dbReference type="ARBA" id="ARBA00022475"/>
    </source>
</evidence>
<proteinExistence type="inferred from homology"/>
<dbReference type="EMBL" id="RKRF01000007">
    <property type="protein sequence ID" value="RPF55864.1"/>
    <property type="molecule type" value="Genomic_DNA"/>
</dbReference>
<dbReference type="Proteomes" id="UP000276443">
    <property type="component" value="Unassembled WGS sequence"/>
</dbReference>
<dbReference type="Pfam" id="PF04239">
    <property type="entry name" value="DUF421"/>
    <property type="match status" value="1"/>
</dbReference>
<dbReference type="GO" id="GO:0005886">
    <property type="term" value="C:plasma membrane"/>
    <property type="evidence" value="ECO:0007669"/>
    <property type="project" value="UniProtKB-SubCell"/>
</dbReference>
<evidence type="ECO:0000256" key="1">
    <source>
        <dbReference type="ARBA" id="ARBA00004651"/>
    </source>
</evidence>
<dbReference type="PANTHER" id="PTHR34582">
    <property type="entry name" value="UPF0702 TRANSMEMBRANE PROTEIN YCAP"/>
    <property type="match status" value="1"/>
</dbReference>
<evidence type="ECO:0000259" key="7">
    <source>
        <dbReference type="Pfam" id="PF04239"/>
    </source>
</evidence>
<keyword evidence="6" id="KW-0472">Membrane</keyword>
<evidence type="ECO:0000256" key="6">
    <source>
        <dbReference type="ARBA" id="ARBA00023136"/>
    </source>
</evidence>
<sequence>MLLFIGQIMLLFSIYIFSVRLLGKSAIAQLTAHDFGAIFFLAYLLFGSLEVDGVTQGLVGVLVVILLYLVISKLTLINKLNKYLAGESTYLIKNGKVMKRNLKRSRFTLSELLSSIRTAGYFDLSDVDFALLEPNGEISILPKRDKGFLTPSHLNISVEDRGLPIIVIMEGIIQHQHLDLIDQDDDWLKDQLQKLGYEDISNIFLATVKSKDLTLEVYLEN</sequence>
<reference evidence="8 9" key="1">
    <citation type="submission" date="2018-11" db="EMBL/GenBank/DDBJ databases">
        <title>Genomic Encyclopedia of Type Strains, Phase IV (KMG-IV): sequencing the most valuable type-strain genomes for metagenomic binning, comparative biology and taxonomic classification.</title>
        <authorList>
            <person name="Goeker M."/>
        </authorList>
    </citation>
    <scope>NUCLEOTIDE SEQUENCE [LARGE SCALE GENOMIC DNA]</scope>
    <source>
        <strain evidence="8 9">DSM 18090</strain>
    </source>
</reference>
<comment type="similarity">
    <text evidence="2">Belongs to the UPF0702 family.</text>
</comment>
<keyword evidence="9" id="KW-1185">Reference proteome</keyword>
<evidence type="ECO:0000256" key="5">
    <source>
        <dbReference type="ARBA" id="ARBA00022989"/>
    </source>
</evidence>
<keyword evidence="4" id="KW-0812">Transmembrane</keyword>
<dbReference type="InterPro" id="IPR007353">
    <property type="entry name" value="DUF421"/>
</dbReference>
<dbReference type="OrthoDB" id="9778331at2"/>
<evidence type="ECO:0000256" key="4">
    <source>
        <dbReference type="ARBA" id="ARBA00022692"/>
    </source>
</evidence>
<comment type="caution">
    <text evidence="8">The sequence shown here is derived from an EMBL/GenBank/DDBJ whole genome shotgun (WGS) entry which is preliminary data.</text>
</comment>
<dbReference type="Gene3D" id="3.30.240.20">
    <property type="entry name" value="bsu07140 like domains"/>
    <property type="match status" value="2"/>
</dbReference>
<accession>A0A3N5BDU0</accession>
<keyword evidence="3" id="KW-1003">Cell membrane</keyword>
<dbReference type="PANTHER" id="PTHR34582:SF5">
    <property type="entry name" value="UPF0702 TRANSMEMBRANE PROTEIN YETF"/>
    <property type="match status" value="1"/>
</dbReference>
<evidence type="ECO:0000313" key="8">
    <source>
        <dbReference type="EMBL" id="RPF55864.1"/>
    </source>
</evidence>
<evidence type="ECO:0000256" key="2">
    <source>
        <dbReference type="ARBA" id="ARBA00006448"/>
    </source>
</evidence>
<keyword evidence="5" id="KW-1133">Transmembrane helix</keyword>